<protein>
    <submittedName>
        <fullName evidence="2">Zf-RVT domain-containing protein</fullName>
    </submittedName>
</protein>
<evidence type="ECO:0000259" key="1">
    <source>
        <dbReference type="Pfam" id="PF13966"/>
    </source>
</evidence>
<name>A0A1Q3BQ93_CEPFO</name>
<dbReference type="AlphaFoldDB" id="A0A1Q3BQ93"/>
<feature type="domain" description="Reverse transcriptase zinc-binding" evidence="1">
    <location>
        <begin position="1"/>
        <end position="63"/>
    </location>
</feature>
<dbReference type="Proteomes" id="UP000187406">
    <property type="component" value="Unassembled WGS sequence"/>
</dbReference>
<dbReference type="OrthoDB" id="1002062at2759"/>
<gene>
    <name evidence="2" type="ORF">CFOL_v3_13633</name>
</gene>
<sequence length="118" mass="13820">VWFRGAIPKHSFCLWLTFHKAHRALDKLLAYGLVQQSLCPFGCGQQEPINHLFFDCAVTRNIWSKVLECNNCPFPSTWNWDNMADWALSHTTGNLFYMWIRRAGLSAAVYHCWKERNN</sequence>
<dbReference type="STRING" id="3775.A0A1Q3BQ93"/>
<organism evidence="2 3">
    <name type="scientific">Cephalotus follicularis</name>
    <name type="common">Albany pitcher plant</name>
    <dbReference type="NCBI Taxonomy" id="3775"/>
    <lineage>
        <taxon>Eukaryota</taxon>
        <taxon>Viridiplantae</taxon>
        <taxon>Streptophyta</taxon>
        <taxon>Embryophyta</taxon>
        <taxon>Tracheophyta</taxon>
        <taxon>Spermatophyta</taxon>
        <taxon>Magnoliopsida</taxon>
        <taxon>eudicotyledons</taxon>
        <taxon>Gunneridae</taxon>
        <taxon>Pentapetalae</taxon>
        <taxon>rosids</taxon>
        <taxon>fabids</taxon>
        <taxon>Oxalidales</taxon>
        <taxon>Cephalotaceae</taxon>
        <taxon>Cephalotus</taxon>
    </lineage>
</organism>
<evidence type="ECO:0000313" key="2">
    <source>
        <dbReference type="EMBL" id="GAV70135.1"/>
    </source>
</evidence>
<dbReference type="Pfam" id="PF13966">
    <property type="entry name" value="zf-RVT"/>
    <property type="match status" value="1"/>
</dbReference>
<keyword evidence="3" id="KW-1185">Reference proteome</keyword>
<reference evidence="3" key="1">
    <citation type="submission" date="2016-04" db="EMBL/GenBank/DDBJ databases">
        <title>Cephalotus genome sequencing.</title>
        <authorList>
            <person name="Fukushima K."/>
            <person name="Hasebe M."/>
            <person name="Fang X."/>
        </authorList>
    </citation>
    <scope>NUCLEOTIDE SEQUENCE [LARGE SCALE GENOMIC DNA]</scope>
    <source>
        <strain evidence="3">cv. St1</strain>
    </source>
</reference>
<dbReference type="InterPro" id="IPR026960">
    <property type="entry name" value="RVT-Znf"/>
</dbReference>
<dbReference type="EMBL" id="BDDD01000785">
    <property type="protein sequence ID" value="GAV70135.1"/>
    <property type="molecule type" value="Genomic_DNA"/>
</dbReference>
<evidence type="ECO:0000313" key="3">
    <source>
        <dbReference type="Proteomes" id="UP000187406"/>
    </source>
</evidence>
<accession>A0A1Q3BQ93</accession>
<dbReference type="InParanoid" id="A0A1Q3BQ93"/>
<comment type="caution">
    <text evidence="2">The sequence shown here is derived from an EMBL/GenBank/DDBJ whole genome shotgun (WGS) entry which is preliminary data.</text>
</comment>
<feature type="non-terminal residue" evidence="2">
    <location>
        <position position="1"/>
    </location>
</feature>
<feature type="non-terminal residue" evidence="2">
    <location>
        <position position="118"/>
    </location>
</feature>
<proteinExistence type="predicted"/>